<accession>A0ABC9ANH7</accession>
<evidence type="ECO:0000313" key="2">
    <source>
        <dbReference type="EMBL" id="CAL4980752.1"/>
    </source>
</evidence>
<proteinExistence type="predicted"/>
<reference evidence="2 4" key="2">
    <citation type="submission" date="2024-10" db="EMBL/GenBank/DDBJ databases">
        <authorList>
            <person name="Ryan C."/>
        </authorList>
    </citation>
    <scope>NUCLEOTIDE SEQUENCE [LARGE SCALE GENOMIC DNA]</scope>
</reference>
<reference evidence="4" key="1">
    <citation type="submission" date="2024-06" db="EMBL/GenBank/DDBJ databases">
        <authorList>
            <person name="Ryan C."/>
        </authorList>
    </citation>
    <scope>NUCLEOTIDE SEQUENCE [LARGE SCALE GENOMIC DNA]</scope>
</reference>
<keyword evidence="4" id="KW-1185">Reference proteome</keyword>
<feature type="signal peptide" evidence="1">
    <location>
        <begin position="1"/>
        <end position="23"/>
    </location>
</feature>
<feature type="chain" id="PRO_5044721525" evidence="1">
    <location>
        <begin position="24"/>
        <end position="83"/>
    </location>
</feature>
<organism evidence="2 4">
    <name type="scientific">Urochloa decumbens</name>
    <dbReference type="NCBI Taxonomy" id="240449"/>
    <lineage>
        <taxon>Eukaryota</taxon>
        <taxon>Viridiplantae</taxon>
        <taxon>Streptophyta</taxon>
        <taxon>Embryophyta</taxon>
        <taxon>Tracheophyta</taxon>
        <taxon>Spermatophyta</taxon>
        <taxon>Magnoliopsida</taxon>
        <taxon>Liliopsida</taxon>
        <taxon>Poales</taxon>
        <taxon>Poaceae</taxon>
        <taxon>PACMAD clade</taxon>
        <taxon>Panicoideae</taxon>
        <taxon>Panicodae</taxon>
        <taxon>Paniceae</taxon>
        <taxon>Melinidinae</taxon>
        <taxon>Urochloa</taxon>
    </lineage>
</organism>
<evidence type="ECO:0000313" key="4">
    <source>
        <dbReference type="Proteomes" id="UP001497457"/>
    </source>
</evidence>
<dbReference type="EMBL" id="OZ075131">
    <property type="protein sequence ID" value="CAL4980752.1"/>
    <property type="molecule type" value="Genomic_DNA"/>
</dbReference>
<dbReference type="Proteomes" id="UP001497457">
    <property type="component" value="Chromosome 21rd"/>
</dbReference>
<keyword evidence="1" id="KW-0732">Signal</keyword>
<dbReference type="AlphaFoldDB" id="A0ABC9ANH7"/>
<dbReference type="EMBL" id="OZ075133">
    <property type="protein sequence ID" value="CAL4987511.1"/>
    <property type="molecule type" value="Genomic_DNA"/>
</dbReference>
<protein>
    <submittedName>
        <fullName evidence="2">Uncharacterized protein</fullName>
    </submittedName>
</protein>
<evidence type="ECO:0000313" key="3">
    <source>
        <dbReference type="EMBL" id="CAL4987511.1"/>
    </source>
</evidence>
<dbReference type="Proteomes" id="UP001497457">
    <property type="component" value="Chromosome 23rd"/>
</dbReference>
<sequence>MMFNKKLVVAVFTLTLIVISCGAEAPPGYDKEKKGWDICFSDWICKAFWRLGLPRGGGLHERLLRQEDRTGRVASKGPPHAYA</sequence>
<evidence type="ECO:0000256" key="1">
    <source>
        <dbReference type="SAM" id="SignalP"/>
    </source>
</evidence>
<name>A0ABC9ANH7_9POAL</name>
<dbReference type="PROSITE" id="PS51257">
    <property type="entry name" value="PROKAR_LIPOPROTEIN"/>
    <property type="match status" value="1"/>
</dbReference>
<gene>
    <name evidence="2" type="ORF">URODEC1_LOCUS55811</name>
    <name evidence="3" type="ORF">URODEC1_LOCUS58841</name>
</gene>